<dbReference type="OrthoDB" id="1259151at2759"/>
<dbReference type="InterPro" id="IPR036047">
    <property type="entry name" value="F-box-like_dom_sf"/>
</dbReference>
<dbReference type="RefSeq" id="XP_014654080.1">
    <property type="nucleotide sequence ID" value="XM_014798594.1"/>
</dbReference>
<accession>A0A081CLX5</accession>
<protein>
    <submittedName>
        <fullName evidence="1">Uncharacterized protein</fullName>
    </submittedName>
</protein>
<proteinExistence type="predicted"/>
<dbReference type="SUPFAM" id="SSF101908">
    <property type="entry name" value="Putative isomerase YbhE"/>
    <property type="match status" value="1"/>
</dbReference>
<reference evidence="2" key="1">
    <citation type="journal article" date="2014" name="Genome Announc.">
        <title>Draft Genome Sequence of the Yeast Pseudozyma antarctica Type Strain JCM10317, a Producer of the Glycolipid Biosurfactants, Mannosylerythritol Lipids.</title>
        <authorList>
            <person name="Saika A."/>
            <person name="Koike H."/>
            <person name="Hori T."/>
            <person name="Fukuoka T."/>
            <person name="Sato S."/>
            <person name="Habe H."/>
            <person name="Kitamoto D."/>
            <person name="Morita T."/>
        </authorList>
    </citation>
    <scope>NUCLEOTIDE SEQUENCE [LARGE SCALE GENOMIC DNA]</scope>
    <source>
        <strain evidence="2">JCM 10317</strain>
    </source>
</reference>
<name>A0A081CLX5_PSEA2</name>
<dbReference type="Proteomes" id="UP000053758">
    <property type="component" value="Unassembled WGS sequence"/>
</dbReference>
<dbReference type="HOGENOM" id="CLU_029648_0_0_1"/>
<evidence type="ECO:0000313" key="2">
    <source>
        <dbReference type="Proteomes" id="UP000053758"/>
    </source>
</evidence>
<dbReference type="Gene3D" id="2.130.10.10">
    <property type="entry name" value="YVTN repeat-like/Quinoprotein amine dehydrogenase"/>
    <property type="match status" value="1"/>
</dbReference>
<evidence type="ECO:0000313" key="1">
    <source>
        <dbReference type="EMBL" id="GAK67671.1"/>
    </source>
</evidence>
<dbReference type="AlphaFoldDB" id="A0A081CLX5"/>
<dbReference type="GeneID" id="26306702"/>
<dbReference type="EMBL" id="DF830087">
    <property type="protein sequence ID" value="GAK67671.1"/>
    <property type="molecule type" value="Genomic_DNA"/>
</dbReference>
<dbReference type="SMART" id="SM00256">
    <property type="entry name" value="FBOX"/>
    <property type="match status" value="1"/>
</dbReference>
<keyword evidence="2" id="KW-1185">Reference proteome</keyword>
<dbReference type="InterPro" id="IPR015943">
    <property type="entry name" value="WD40/YVTN_repeat-like_dom_sf"/>
</dbReference>
<organism evidence="1 2">
    <name type="scientific">Pseudozyma antarctica</name>
    <name type="common">Yeast</name>
    <name type="synonym">Candida antarctica</name>
    <dbReference type="NCBI Taxonomy" id="84753"/>
    <lineage>
        <taxon>Eukaryota</taxon>
        <taxon>Fungi</taxon>
        <taxon>Dikarya</taxon>
        <taxon>Basidiomycota</taxon>
        <taxon>Ustilaginomycotina</taxon>
        <taxon>Ustilaginomycetes</taxon>
        <taxon>Ustilaginales</taxon>
        <taxon>Ustilaginaceae</taxon>
        <taxon>Moesziomyces</taxon>
    </lineage>
</organism>
<dbReference type="InterPro" id="IPR001810">
    <property type="entry name" value="F-box_dom"/>
</dbReference>
<dbReference type="SUPFAM" id="SSF81383">
    <property type="entry name" value="F-box domain"/>
    <property type="match status" value="1"/>
</dbReference>
<gene>
    <name evidence="1" type="ORF">PAN0_020c5900</name>
</gene>
<dbReference type="PROSITE" id="PS50181">
    <property type="entry name" value="FBOX"/>
    <property type="match status" value="1"/>
</dbReference>
<dbReference type="Pfam" id="PF00646">
    <property type="entry name" value="F-box"/>
    <property type="match status" value="1"/>
</dbReference>
<sequence length="568" mass="61891">MGRQPSALHAAGGGIVAPAASALLHVPLDVWLLILRHLPAASYAALSQVCRRLLHLIDQHAWRVLLLSLYPIISLSSLAPFHREYVEHAKRTRSSRLAARSLEWFVCRHAAQLHTSWNELVLEAQSIDLPAALRAKIPPAGRPRWQRGDFAIPTLAIGDSWTAVGVRCDLFIAPTPGPTSPPALEARFTLDSRSQPGTMLTPAQGRVAAKTDPWHDITAIRPVDAAASRLVVGYADGSVQVLAVHSSKSVEVHKTFASMGRFEIAGVSVFSPEHDEEAWIASISKRGQLRVHLGAESIAWQMDEDGTASPTTDTPDSESSRSSTPRSFRSAAFNNAPAEGGVGARAWSVLLHERWVAVGMTGEKAVYIYPLLRSAGLELGEPMYVGTRQRTSVFALATAPAHSHIPSWLLFAGFYDGSVRVYDTRSLNQPGRRRREMDAIAVLKEHHPTDAVYSLAFGGPRAHLLIAGGARHAQVRVFDIEFLEHYTVPLLDSPGATKPNTGWTAFALPSTDSPQYAVAATPTHLLGVTDRKFWWLNFASPLLTHPRSPPIAYFGHANPELLYSSCTL</sequence>